<dbReference type="FunFam" id="3.40.50.300:FF:000201">
    <property type="entry name" value="Glycine betaine/L-proline ABC transporter ATP-binding protein"/>
    <property type="match status" value="1"/>
</dbReference>
<dbReference type="EMBL" id="CP003924">
    <property type="protein sequence ID" value="AGS35040.1"/>
    <property type="molecule type" value="Genomic_DNA"/>
</dbReference>
<dbReference type="PATRIC" id="fig|1224163.3.peg.1572"/>
<dbReference type="InterPro" id="IPR000644">
    <property type="entry name" value="CBS_dom"/>
</dbReference>
<evidence type="ECO:0000256" key="6">
    <source>
        <dbReference type="ARBA" id="ARBA00023122"/>
    </source>
</evidence>
<dbReference type="RefSeq" id="WP_020934973.1">
    <property type="nucleotide sequence ID" value="NC_021915.1"/>
</dbReference>
<dbReference type="Gene3D" id="3.40.50.300">
    <property type="entry name" value="P-loop containing nucleotide triphosphate hydrolases"/>
    <property type="match status" value="1"/>
</dbReference>
<dbReference type="Proteomes" id="UP000015388">
    <property type="component" value="Chromosome"/>
</dbReference>
<dbReference type="Pfam" id="PF00005">
    <property type="entry name" value="ABC_tran"/>
    <property type="match status" value="1"/>
</dbReference>
<evidence type="ECO:0000256" key="7">
    <source>
        <dbReference type="PROSITE-ProRule" id="PRU00703"/>
    </source>
</evidence>
<evidence type="ECO:0000259" key="9">
    <source>
        <dbReference type="PROSITE" id="PS51371"/>
    </source>
</evidence>
<dbReference type="HOGENOM" id="CLU_000604_2_0_11"/>
<protein>
    <submittedName>
        <fullName evidence="10">Glycine betaine/L-proline transport ATP binding subunit</fullName>
    </submittedName>
</protein>
<organism evidence="10 11">
    <name type="scientific">Corynebacterium maris DSM 45190</name>
    <dbReference type="NCBI Taxonomy" id="1224163"/>
    <lineage>
        <taxon>Bacteria</taxon>
        <taxon>Bacillati</taxon>
        <taxon>Actinomycetota</taxon>
        <taxon>Actinomycetes</taxon>
        <taxon>Mycobacteriales</taxon>
        <taxon>Corynebacteriaceae</taxon>
        <taxon>Corynebacterium</taxon>
    </lineage>
</organism>
<gene>
    <name evidence="10" type="ORF">B841_07835</name>
</gene>
<dbReference type="Pfam" id="PF00571">
    <property type="entry name" value="CBS"/>
    <property type="match status" value="1"/>
</dbReference>
<evidence type="ECO:0000256" key="5">
    <source>
        <dbReference type="ARBA" id="ARBA00022970"/>
    </source>
</evidence>
<evidence type="ECO:0000259" key="8">
    <source>
        <dbReference type="PROSITE" id="PS50893"/>
    </source>
</evidence>
<dbReference type="InterPro" id="IPR003439">
    <property type="entry name" value="ABC_transporter-like_ATP-bd"/>
</dbReference>
<dbReference type="SUPFAM" id="SSF54631">
    <property type="entry name" value="CBS-domain pair"/>
    <property type="match status" value="1"/>
</dbReference>
<dbReference type="SMART" id="SM00382">
    <property type="entry name" value="AAA"/>
    <property type="match status" value="1"/>
</dbReference>
<accession>S5T347</accession>
<dbReference type="GO" id="GO:0005524">
    <property type="term" value="F:ATP binding"/>
    <property type="evidence" value="ECO:0007669"/>
    <property type="project" value="UniProtKB-KW"/>
</dbReference>
<sequence>MAIIEAEGLFKVFGKHPRQGVDALRAGERRETLRDRGLTAAVIDASFDVQPSEIFVVMGLSGSGKSTLIRMVNGLLPATAGELRIDGQTLTGMTEAEVREVRRRKISMVFQNFALLPHRTVGENAAYALEIQGMNKTDREAKAEEALSMVGLRGWGGYRPDALSGGMRQRVGLARALAADTEVLLMDEAFSALDPLIRRDMQDQLMELQARLNKTILFITHDLNEAMRLGDRIAMMRDGRIEQVGTAEEILQKPANDYVSRFVQDVDRTRVLTAGDITEMPPETLGPNQGPRSAHKLMRETQNPWLVVLKRDQRPVGVVWEQDVAEAVRTGSEELPFSAEYEAPVVPATTPVSELFGLAANYTSPIVVVGHDGKFLGVVPRVTLLSAVGDVPSTTTMLTGTEA</sequence>
<evidence type="ECO:0000313" key="10">
    <source>
        <dbReference type="EMBL" id="AGS35040.1"/>
    </source>
</evidence>
<keyword evidence="2" id="KW-0813">Transport</keyword>
<dbReference type="PANTHER" id="PTHR43869:SF1">
    <property type="entry name" value="GLYCINE BETAINE_PROLINE BETAINE TRANSPORT SYSTEM ATP-BINDING PROTEIN PROV"/>
    <property type="match status" value="1"/>
</dbReference>
<dbReference type="CDD" id="cd03294">
    <property type="entry name" value="ABC_Pro_Gly_Betaine"/>
    <property type="match status" value="1"/>
</dbReference>
<dbReference type="PROSITE" id="PS51371">
    <property type="entry name" value="CBS"/>
    <property type="match status" value="1"/>
</dbReference>
<dbReference type="InterPro" id="IPR027417">
    <property type="entry name" value="P-loop_NTPase"/>
</dbReference>
<dbReference type="Gene3D" id="3.10.580.10">
    <property type="entry name" value="CBS-domain"/>
    <property type="match status" value="1"/>
</dbReference>
<dbReference type="InterPro" id="IPR005892">
    <property type="entry name" value="Gly-betaine_transp_ATP-bd"/>
</dbReference>
<keyword evidence="4" id="KW-0067">ATP-binding</keyword>
<dbReference type="eggNOG" id="COG4175">
    <property type="taxonomic scope" value="Bacteria"/>
</dbReference>
<proteinExistence type="inferred from homology"/>
<dbReference type="PROSITE" id="PS50893">
    <property type="entry name" value="ABC_TRANSPORTER_2"/>
    <property type="match status" value="1"/>
</dbReference>
<dbReference type="NCBIfam" id="TIGR01186">
    <property type="entry name" value="proV"/>
    <property type="match status" value="1"/>
</dbReference>
<evidence type="ECO:0000313" key="11">
    <source>
        <dbReference type="Proteomes" id="UP000015388"/>
    </source>
</evidence>
<keyword evidence="3" id="KW-0547">Nucleotide-binding</keyword>
<evidence type="ECO:0000256" key="1">
    <source>
        <dbReference type="ARBA" id="ARBA00005417"/>
    </source>
</evidence>
<dbReference type="InterPro" id="IPR003593">
    <property type="entry name" value="AAA+_ATPase"/>
</dbReference>
<feature type="domain" description="ABC transporter" evidence="8">
    <location>
        <begin position="24"/>
        <end position="263"/>
    </location>
</feature>
<dbReference type="InterPro" id="IPR051921">
    <property type="entry name" value="ABC_osmolyte_uptake_ATP-bind"/>
</dbReference>
<evidence type="ECO:0000256" key="3">
    <source>
        <dbReference type="ARBA" id="ARBA00022741"/>
    </source>
</evidence>
<dbReference type="InterPro" id="IPR046342">
    <property type="entry name" value="CBS_dom_sf"/>
</dbReference>
<dbReference type="GO" id="GO:0031460">
    <property type="term" value="P:glycine betaine transport"/>
    <property type="evidence" value="ECO:0007669"/>
    <property type="project" value="InterPro"/>
</dbReference>
<evidence type="ECO:0000256" key="2">
    <source>
        <dbReference type="ARBA" id="ARBA00022448"/>
    </source>
</evidence>
<dbReference type="SUPFAM" id="SSF52540">
    <property type="entry name" value="P-loop containing nucleoside triphosphate hydrolases"/>
    <property type="match status" value="1"/>
</dbReference>
<keyword evidence="6 7" id="KW-0129">CBS domain</keyword>
<dbReference type="PANTHER" id="PTHR43869">
    <property type="entry name" value="GLYCINE BETAINE/PROLINE BETAINE TRANSPORT SYSTEM ATP-BINDING PROTEIN PROV"/>
    <property type="match status" value="1"/>
</dbReference>
<dbReference type="OrthoDB" id="9802264at2"/>
<dbReference type="KEGG" id="cmd:B841_07835"/>
<dbReference type="InterPro" id="IPR017871">
    <property type="entry name" value="ABC_transporter-like_CS"/>
</dbReference>
<dbReference type="PROSITE" id="PS00211">
    <property type="entry name" value="ABC_TRANSPORTER_1"/>
    <property type="match status" value="1"/>
</dbReference>
<dbReference type="STRING" id="1224163.B841_07835"/>
<name>S5T347_9CORY</name>
<keyword evidence="5" id="KW-0029">Amino-acid transport</keyword>
<feature type="domain" description="CBS" evidence="9">
    <location>
        <begin position="277"/>
        <end position="334"/>
    </location>
</feature>
<dbReference type="GO" id="GO:0006970">
    <property type="term" value="P:response to osmotic stress"/>
    <property type="evidence" value="ECO:0007669"/>
    <property type="project" value="UniProtKB-ARBA"/>
</dbReference>
<dbReference type="GO" id="GO:0016020">
    <property type="term" value="C:membrane"/>
    <property type="evidence" value="ECO:0007669"/>
    <property type="project" value="InterPro"/>
</dbReference>
<dbReference type="AlphaFoldDB" id="S5T347"/>
<dbReference type="GO" id="GO:0006865">
    <property type="term" value="P:amino acid transport"/>
    <property type="evidence" value="ECO:0007669"/>
    <property type="project" value="UniProtKB-KW"/>
</dbReference>
<reference evidence="10 11" key="1">
    <citation type="submission" date="2012-11" db="EMBL/GenBank/DDBJ databases">
        <title>The complete genome sequence of Corynebacterium maris Coryn-1 (=DSM 45190).</title>
        <authorList>
            <person name="Schaffert L."/>
            <person name="Albersmeier A."/>
            <person name="Kalinowski J."/>
            <person name="Ruckert C."/>
        </authorList>
    </citation>
    <scope>NUCLEOTIDE SEQUENCE [LARGE SCALE GENOMIC DNA]</scope>
    <source>
        <strain evidence="11">Coryn-1</strain>
    </source>
</reference>
<evidence type="ECO:0000256" key="4">
    <source>
        <dbReference type="ARBA" id="ARBA00022840"/>
    </source>
</evidence>
<keyword evidence="11" id="KW-1185">Reference proteome</keyword>
<comment type="similarity">
    <text evidence="1">Belongs to the ABC transporter superfamily.</text>
</comment>
<dbReference type="GO" id="GO:0016887">
    <property type="term" value="F:ATP hydrolysis activity"/>
    <property type="evidence" value="ECO:0007669"/>
    <property type="project" value="InterPro"/>
</dbReference>